<keyword evidence="2" id="KW-1185">Reference proteome</keyword>
<sequence>MNGSSFKSILDLNPRRDDDDDDDQRKRKVDDYKIKLPATSFRRLFALNLPEWKQASLGCLSAILSGAVQPVYSFIIGGDLLWVITSVIVQTVSAVAIAFTMGLVIAWRLALVVIAVHPLIIVCFYTRKVLLKNMSKKAIKAQEESSKLAGEAVSNLRTITAFSSQDNILKMLGKAQEGPRMESVEQSRYSGTPERGPHHFRGLFQTFMILLSGGYLIATAGSITTDLARRSDAVRLVIAILDRYTRIQPDDSEGYKAEKITGHIELQDVHFAYPARPDVMIFKGFSYQH</sequence>
<proteinExistence type="predicted"/>
<organism evidence="1 2">
    <name type="scientific">Pistacia integerrima</name>
    <dbReference type="NCBI Taxonomy" id="434235"/>
    <lineage>
        <taxon>Eukaryota</taxon>
        <taxon>Viridiplantae</taxon>
        <taxon>Streptophyta</taxon>
        <taxon>Embryophyta</taxon>
        <taxon>Tracheophyta</taxon>
        <taxon>Spermatophyta</taxon>
        <taxon>Magnoliopsida</taxon>
        <taxon>eudicotyledons</taxon>
        <taxon>Gunneridae</taxon>
        <taxon>Pentapetalae</taxon>
        <taxon>rosids</taxon>
        <taxon>malvids</taxon>
        <taxon>Sapindales</taxon>
        <taxon>Anacardiaceae</taxon>
        <taxon>Pistacia</taxon>
    </lineage>
</organism>
<evidence type="ECO:0000313" key="1">
    <source>
        <dbReference type="EMBL" id="KAJ0043450.1"/>
    </source>
</evidence>
<reference evidence="2" key="1">
    <citation type="journal article" date="2023" name="G3 (Bethesda)">
        <title>Genome assembly and association tests identify interacting loci associated with vigor, precocity, and sex in interspecific pistachio rootstocks.</title>
        <authorList>
            <person name="Palmer W."/>
            <person name="Jacygrad E."/>
            <person name="Sagayaradj S."/>
            <person name="Cavanaugh K."/>
            <person name="Han R."/>
            <person name="Bertier L."/>
            <person name="Beede B."/>
            <person name="Kafkas S."/>
            <person name="Golino D."/>
            <person name="Preece J."/>
            <person name="Michelmore R."/>
        </authorList>
    </citation>
    <scope>NUCLEOTIDE SEQUENCE [LARGE SCALE GENOMIC DNA]</scope>
</reference>
<accession>A0ACC0Z059</accession>
<dbReference type="Proteomes" id="UP001163603">
    <property type="component" value="Chromosome 4"/>
</dbReference>
<protein>
    <submittedName>
        <fullName evidence="1">Uncharacterized protein</fullName>
    </submittedName>
</protein>
<name>A0ACC0Z059_9ROSI</name>
<comment type="caution">
    <text evidence="1">The sequence shown here is derived from an EMBL/GenBank/DDBJ whole genome shotgun (WGS) entry which is preliminary data.</text>
</comment>
<dbReference type="EMBL" id="CM047739">
    <property type="protein sequence ID" value="KAJ0043450.1"/>
    <property type="molecule type" value="Genomic_DNA"/>
</dbReference>
<gene>
    <name evidence="1" type="ORF">Pint_19375</name>
</gene>
<evidence type="ECO:0000313" key="2">
    <source>
        <dbReference type="Proteomes" id="UP001163603"/>
    </source>
</evidence>